<dbReference type="EMBL" id="JH992995">
    <property type="protein sequence ID" value="EKX46286.1"/>
    <property type="molecule type" value="Genomic_DNA"/>
</dbReference>
<feature type="region of interest" description="Disordered" evidence="1">
    <location>
        <begin position="212"/>
        <end position="237"/>
    </location>
</feature>
<reference evidence="3 5" key="1">
    <citation type="journal article" date="2012" name="Nature">
        <title>Algal genomes reveal evolutionary mosaicism and the fate of nucleomorphs.</title>
        <authorList>
            <consortium name="DOE Joint Genome Institute"/>
            <person name="Curtis B.A."/>
            <person name="Tanifuji G."/>
            <person name="Burki F."/>
            <person name="Gruber A."/>
            <person name="Irimia M."/>
            <person name="Maruyama S."/>
            <person name="Arias M.C."/>
            <person name="Ball S.G."/>
            <person name="Gile G.H."/>
            <person name="Hirakawa Y."/>
            <person name="Hopkins J.F."/>
            <person name="Kuo A."/>
            <person name="Rensing S.A."/>
            <person name="Schmutz J."/>
            <person name="Symeonidi A."/>
            <person name="Elias M."/>
            <person name="Eveleigh R.J."/>
            <person name="Herman E.K."/>
            <person name="Klute M.J."/>
            <person name="Nakayama T."/>
            <person name="Obornik M."/>
            <person name="Reyes-Prieto A."/>
            <person name="Armbrust E.V."/>
            <person name="Aves S.J."/>
            <person name="Beiko R.G."/>
            <person name="Coutinho P."/>
            <person name="Dacks J.B."/>
            <person name="Durnford D.G."/>
            <person name="Fast N.M."/>
            <person name="Green B.R."/>
            <person name="Grisdale C.J."/>
            <person name="Hempel F."/>
            <person name="Henrissat B."/>
            <person name="Hoppner M.P."/>
            <person name="Ishida K."/>
            <person name="Kim E."/>
            <person name="Koreny L."/>
            <person name="Kroth P.G."/>
            <person name="Liu Y."/>
            <person name="Malik S.B."/>
            <person name="Maier U.G."/>
            <person name="McRose D."/>
            <person name="Mock T."/>
            <person name="Neilson J.A."/>
            <person name="Onodera N.T."/>
            <person name="Poole A.M."/>
            <person name="Pritham E.J."/>
            <person name="Richards T.A."/>
            <person name="Rocap G."/>
            <person name="Roy S.W."/>
            <person name="Sarai C."/>
            <person name="Schaack S."/>
            <person name="Shirato S."/>
            <person name="Slamovits C.H."/>
            <person name="Spencer D.F."/>
            <person name="Suzuki S."/>
            <person name="Worden A.Z."/>
            <person name="Zauner S."/>
            <person name="Barry K."/>
            <person name="Bell C."/>
            <person name="Bharti A.K."/>
            <person name="Crow J.A."/>
            <person name="Grimwood J."/>
            <person name="Kramer R."/>
            <person name="Lindquist E."/>
            <person name="Lucas S."/>
            <person name="Salamov A."/>
            <person name="McFadden G.I."/>
            <person name="Lane C.E."/>
            <person name="Keeling P.J."/>
            <person name="Gray M.W."/>
            <person name="Grigoriev I.V."/>
            <person name="Archibald J.M."/>
        </authorList>
    </citation>
    <scope>NUCLEOTIDE SEQUENCE</scope>
    <source>
        <strain evidence="3 5">CCMP2712</strain>
    </source>
</reference>
<feature type="signal peptide" evidence="2">
    <location>
        <begin position="1"/>
        <end position="19"/>
    </location>
</feature>
<keyword evidence="5" id="KW-1185">Reference proteome</keyword>
<dbReference type="AlphaFoldDB" id="L1JCR2"/>
<reference evidence="4" key="3">
    <citation type="submission" date="2015-06" db="UniProtKB">
        <authorList>
            <consortium name="EnsemblProtists"/>
        </authorList>
    </citation>
    <scope>IDENTIFICATION</scope>
</reference>
<evidence type="ECO:0000313" key="5">
    <source>
        <dbReference type="Proteomes" id="UP000011087"/>
    </source>
</evidence>
<evidence type="ECO:0008006" key="6">
    <source>
        <dbReference type="Google" id="ProtNLM"/>
    </source>
</evidence>
<accession>L1JCR2</accession>
<dbReference type="EnsemblProtists" id="EKX46286">
    <property type="protein sequence ID" value="EKX46286"/>
    <property type="gene ID" value="GUITHDRAFT_138383"/>
</dbReference>
<evidence type="ECO:0000313" key="4">
    <source>
        <dbReference type="EnsemblProtists" id="EKX46286"/>
    </source>
</evidence>
<proteinExistence type="predicted"/>
<dbReference type="RefSeq" id="XP_005833266.1">
    <property type="nucleotide sequence ID" value="XM_005833209.1"/>
</dbReference>
<dbReference type="HOGENOM" id="CLU_685960_0_0_1"/>
<feature type="chain" id="PRO_5008771148" description="Glycosyltransferase 2-like domain-containing protein" evidence="2">
    <location>
        <begin position="20"/>
        <end position="402"/>
    </location>
</feature>
<evidence type="ECO:0000313" key="3">
    <source>
        <dbReference type="EMBL" id="EKX46286.1"/>
    </source>
</evidence>
<organism evidence="3">
    <name type="scientific">Guillardia theta (strain CCMP2712)</name>
    <name type="common">Cryptophyte</name>
    <dbReference type="NCBI Taxonomy" id="905079"/>
    <lineage>
        <taxon>Eukaryota</taxon>
        <taxon>Cryptophyceae</taxon>
        <taxon>Pyrenomonadales</taxon>
        <taxon>Geminigeraceae</taxon>
        <taxon>Guillardia</taxon>
    </lineage>
</organism>
<gene>
    <name evidence="3" type="ORF">GUITHDRAFT_138383</name>
</gene>
<name>L1JCR2_GUITC</name>
<evidence type="ECO:0000256" key="1">
    <source>
        <dbReference type="SAM" id="MobiDB-lite"/>
    </source>
</evidence>
<dbReference type="GeneID" id="17302943"/>
<evidence type="ECO:0000256" key="2">
    <source>
        <dbReference type="SAM" id="SignalP"/>
    </source>
</evidence>
<dbReference type="PaxDb" id="55529-EKX46286"/>
<protein>
    <recommendedName>
        <fullName evidence="6">Glycosyltransferase 2-like domain-containing protein</fullName>
    </recommendedName>
</protein>
<keyword evidence="2" id="KW-0732">Signal</keyword>
<dbReference type="KEGG" id="gtt:GUITHDRAFT_138383"/>
<dbReference type="Proteomes" id="UP000011087">
    <property type="component" value="Unassembled WGS sequence"/>
</dbReference>
<sequence length="402" mass="44100">MPGMARWALAVLVVGMAGGLSEEDAGIELYLKQADTFISEPVSSKKACFVESSECRQSGSHWEPTRPVVMVFAPRGKERMVLGLLESCKRQDVVFRILAEDGAVVGFELEKLMRHKEISVETVHLNMSEPQEIMRSVERSFQQLLHYLPSCSIQGSEAAIAGGVCRAVRACLAGAREELKGLGGNGGGDVEQGCVCRVMAQLWDKIGRERRKYQQHESDGTRDVAAREVEDRRRDRGSKCGKREDAVVVIPVVYSQPEMLRTQVITFRKHLLDELELFVVIDASDDSMSGAGAQLEDVCKEMGVRYMAYGILDSWGGLVMLTEQDVFLVKAISLRELVRNDRKLPDKKRGREVESQETFDVSAAGAGAGAGAGADGDGGESDVAPFIAGYLQAYQNFLSFLP</sequence>
<reference evidence="5" key="2">
    <citation type="submission" date="2012-11" db="EMBL/GenBank/DDBJ databases">
        <authorList>
            <person name="Kuo A."/>
            <person name="Curtis B.A."/>
            <person name="Tanifuji G."/>
            <person name="Burki F."/>
            <person name="Gruber A."/>
            <person name="Irimia M."/>
            <person name="Maruyama S."/>
            <person name="Arias M.C."/>
            <person name="Ball S.G."/>
            <person name="Gile G.H."/>
            <person name="Hirakawa Y."/>
            <person name="Hopkins J.F."/>
            <person name="Rensing S.A."/>
            <person name="Schmutz J."/>
            <person name="Symeonidi A."/>
            <person name="Elias M."/>
            <person name="Eveleigh R.J."/>
            <person name="Herman E.K."/>
            <person name="Klute M.J."/>
            <person name="Nakayama T."/>
            <person name="Obornik M."/>
            <person name="Reyes-Prieto A."/>
            <person name="Armbrust E.V."/>
            <person name="Aves S.J."/>
            <person name="Beiko R.G."/>
            <person name="Coutinho P."/>
            <person name="Dacks J.B."/>
            <person name="Durnford D.G."/>
            <person name="Fast N.M."/>
            <person name="Green B.R."/>
            <person name="Grisdale C."/>
            <person name="Hempe F."/>
            <person name="Henrissat B."/>
            <person name="Hoppner M.P."/>
            <person name="Ishida K.-I."/>
            <person name="Kim E."/>
            <person name="Koreny L."/>
            <person name="Kroth P.G."/>
            <person name="Liu Y."/>
            <person name="Malik S.-B."/>
            <person name="Maier U.G."/>
            <person name="McRose D."/>
            <person name="Mock T."/>
            <person name="Neilson J.A."/>
            <person name="Onodera N.T."/>
            <person name="Poole A.M."/>
            <person name="Pritham E.J."/>
            <person name="Richards T.A."/>
            <person name="Rocap G."/>
            <person name="Roy S.W."/>
            <person name="Sarai C."/>
            <person name="Schaack S."/>
            <person name="Shirato S."/>
            <person name="Slamovits C.H."/>
            <person name="Spencer D.F."/>
            <person name="Suzuki S."/>
            <person name="Worden A.Z."/>
            <person name="Zauner S."/>
            <person name="Barry K."/>
            <person name="Bell C."/>
            <person name="Bharti A.K."/>
            <person name="Crow J.A."/>
            <person name="Grimwood J."/>
            <person name="Kramer R."/>
            <person name="Lindquist E."/>
            <person name="Lucas S."/>
            <person name="Salamov A."/>
            <person name="McFadden G.I."/>
            <person name="Lane C.E."/>
            <person name="Keeling P.J."/>
            <person name="Gray M.W."/>
            <person name="Grigoriev I.V."/>
            <person name="Archibald J.M."/>
        </authorList>
    </citation>
    <scope>NUCLEOTIDE SEQUENCE</scope>
    <source>
        <strain evidence="5">CCMP2712</strain>
    </source>
</reference>